<dbReference type="SUPFAM" id="SSF55895">
    <property type="entry name" value="Ribonuclease Rh-like"/>
    <property type="match status" value="1"/>
</dbReference>
<dbReference type="Gramene" id="C.cajan_21921.t">
    <property type="protein sequence ID" value="C.cajan_21921.t"/>
    <property type="gene ID" value="C.cajan_21921"/>
</dbReference>
<dbReference type="EMBL" id="CM003606">
    <property type="protein sequence ID" value="KYP68923.1"/>
    <property type="molecule type" value="Genomic_DNA"/>
</dbReference>
<dbReference type="InterPro" id="IPR036430">
    <property type="entry name" value="RNase_T2-like_sf"/>
</dbReference>
<dbReference type="Proteomes" id="UP000075243">
    <property type="component" value="Chromosome 4"/>
</dbReference>
<dbReference type="GO" id="GO:0003723">
    <property type="term" value="F:RNA binding"/>
    <property type="evidence" value="ECO:0007669"/>
    <property type="project" value="InterPro"/>
</dbReference>
<gene>
    <name evidence="1" type="ORF">KK1_022573</name>
</gene>
<evidence type="ECO:0000313" key="1">
    <source>
        <dbReference type="EMBL" id="KYP68923.1"/>
    </source>
</evidence>
<sequence length="64" mass="7399">NLLSFWSYEWNKQGTCINFSCYVNSQNGANLLEVTLCFEANGVTLRDCTSHFVSCNNHKMYWPV</sequence>
<name>A0A151TPF4_CAJCA</name>
<dbReference type="AlphaFoldDB" id="A0A151TPF4"/>
<keyword evidence="2" id="KW-1185">Reference proteome</keyword>
<proteinExistence type="predicted"/>
<accession>A0A151TPF4</accession>
<feature type="non-terminal residue" evidence="1">
    <location>
        <position position="1"/>
    </location>
</feature>
<reference evidence="1 2" key="1">
    <citation type="journal article" date="2012" name="Nat. Biotechnol.">
        <title>Draft genome sequence of pigeonpea (Cajanus cajan), an orphan legume crop of resource-poor farmers.</title>
        <authorList>
            <person name="Varshney R.K."/>
            <person name="Chen W."/>
            <person name="Li Y."/>
            <person name="Bharti A.K."/>
            <person name="Saxena R.K."/>
            <person name="Schlueter J.A."/>
            <person name="Donoghue M.T."/>
            <person name="Azam S."/>
            <person name="Fan G."/>
            <person name="Whaley A.M."/>
            <person name="Farmer A.D."/>
            <person name="Sheridan J."/>
            <person name="Iwata A."/>
            <person name="Tuteja R."/>
            <person name="Penmetsa R.V."/>
            <person name="Wu W."/>
            <person name="Upadhyaya H.D."/>
            <person name="Yang S.P."/>
            <person name="Shah T."/>
            <person name="Saxena K.B."/>
            <person name="Michael T."/>
            <person name="McCombie W.R."/>
            <person name="Yang B."/>
            <person name="Zhang G."/>
            <person name="Yang H."/>
            <person name="Wang J."/>
            <person name="Spillane C."/>
            <person name="Cook D.R."/>
            <person name="May G.D."/>
            <person name="Xu X."/>
            <person name="Jackson S.A."/>
        </authorList>
    </citation>
    <scope>NUCLEOTIDE SEQUENCE [LARGE SCALE GENOMIC DNA]</scope>
    <source>
        <strain evidence="2">cv. Asha</strain>
    </source>
</reference>
<protein>
    <submittedName>
        <fullName evidence="1">Uncharacterized protein</fullName>
    </submittedName>
</protein>
<dbReference type="GO" id="GO:0033897">
    <property type="term" value="F:ribonuclease T2 activity"/>
    <property type="evidence" value="ECO:0007669"/>
    <property type="project" value="InterPro"/>
</dbReference>
<evidence type="ECO:0000313" key="2">
    <source>
        <dbReference type="Proteomes" id="UP000075243"/>
    </source>
</evidence>
<organism evidence="1 2">
    <name type="scientific">Cajanus cajan</name>
    <name type="common">Pigeon pea</name>
    <name type="synonym">Cajanus indicus</name>
    <dbReference type="NCBI Taxonomy" id="3821"/>
    <lineage>
        <taxon>Eukaryota</taxon>
        <taxon>Viridiplantae</taxon>
        <taxon>Streptophyta</taxon>
        <taxon>Embryophyta</taxon>
        <taxon>Tracheophyta</taxon>
        <taxon>Spermatophyta</taxon>
        <taxon>Magnoliopsida</taxon>
        <taxon>eudicotyledons</taxon>
        <taxon>Gunneridae</taxon>
        <taxon>Pentapetalae</taxon>
        <taxon>rosids</taxon>
        <taxon>fabids</taxon>
        <taxon>Fabales</taxon>
        <taxon>Fabaceae</taxon>
        <taxon>Papilionoideae</taxon>
        <taxon>50 kb inversion clade</taxon>
        <taxon>NPAAA clade</taxon>
        <taxon>indigoferoid/millettioid clade</taxon>
        <taxon>Phaseoleae</taxon>
        <taxon>Cajanus</taxon>
    </lineage>
</organism>